<keyword evidence="5 6" id="KW-0804">Transcription</keyword>
<sequence>MTRSNAREIVANLIYEMNFTQDSADAVVDLTMEPVYYDTLGQESAAYAEKPSAQLAYIRDAVRGIREKREELDGYLAKYAINWSVSRISKVARAILHVAMYEALYVDDVPVDAAISEAVELTRKYEDEDVVAFVNGILGSFARDLEKTHGSGD</sequence>
<dbReference type="InterPro" id="IPR011605">
    <property type="entry name" value="NusB_fam"/>
</dbReference>
<dbReference type="GO" id="GO:0031564">
    <property type="term" value="P:transcription antitermination"/>
    <property type="evidence" value="ECO:0007669"/>
    <property type="project" value="UniProtKB-KW"/>
</dbReference>
<dbReference type="PANTHER" id="PTHR11078">
    <property type="entry name" value="N UTILIZATION SUBSTANCE PROTEIN B-RELATED"/>
    <property type="match status" value="1"/>
</dbReference>
<evidence type="ECO:0000256" key="3">
    <source>
        <dbReference type="ARBA" id="ARBA00022884"/>
    </source>
</evidence>
<dbReference type="Gene3D" id="1.10.940.10">
    <property type="entry name" value="NusB-like"/>
    <property type="match status" value="1"/>
</dbReference>
<dbReference type="NCBIfam" id="TIGR01951">
    <property type="entry name" value="nusB"/>
    <property type="match status" value="1"/>
</dbReference>
<dbReference type="GO" id="GO:0005829">
    <property type="term" value="C:cytosol"/>
    <property type="evidence" value="ECO:0007669"/>
    <property type="project" value="TreeGrafter"/>
</dbReference>
<protein>
    <recommendedName>
        <fullName evidence="6">Transcription antitermination protein NusB</fullName>
    </recommendedName>
    <alternativeName>
        <fullName evidence="6">Antitermination factor NusB</fullName>
    </alternativeName>
</protein>
<organism evidence="8 9">
    <name type="scientific">Candidatus Avoscillospira stercorigallinarum</name>
    <dbReference type="NCBI Taxonomy" id="2840708"/>
    <lineage>
        <taxon>Bacteria</taxon>
        <taxon>Bacillati</taxon>
        <taxon>Bacillota</taxon>
        <taxon>Clostridia</taxon>
        <taxon>Eubacteriales</taxon>
        <taxon>Oscillospiraceae</taxon>
        <taxon>Oscillospiraceae incertae sedis</taxon>
        <taxon>Candidatus Avoscillospira</taxon>
    </lineage>
</organism>
<keyword evidence="4 6" id="KW-0805">Transcription regulation</keyword>
<dbReference type="Proteomes" id="UP000886874">
    <property type="component" value="Unassembled WGS sequence"/>
</dbReference>
<name>A0A9D0Z7T1_9FIRM</name>
<keyword evidence="2 6" id="KW-0889">Transcription antitermination</keyword>
<dbReference type="EMBL" id="DVFN01000127">
    <property type="protein sequence ID" value="HIQ70435.1"/>
    <property type="molecule type" value="Genomic_DNA"/>
</dbReference>
<evidence type="ECO:0000256" key="2">
    <source>
        <dbReference type="ARBA" id="ARBA00022814"/>
    </source>
</evidence>
<dbReference type="SUPFAM" id="SSF48013">
    <property type="entry name" value="NusB-like"/>
    <property type="match status" value="1"/>
</dbReference>
<evidence type="ECO:0000256" key="5">
    <source>
        <dbReference type="ARBA" id="ARBA00023163"/>
    </source>
</evidence>
<dbReference type="GO" id="GO:0006353">
    <property type="term" value="P:DNA-templated transcription termination"/>
    <property type="evidence" value="ECO:0007669"/>
    <property type="project" value="UniProtKB-UniRule"/>
</dbReference>
<dbReference type="HAMAP" id="MF_00073">
    <property type="entry name" value="NusB"/>
    <property type="match status" value="1"/>
</dbReference>
<reference evidence="8" key="2">
    <citation type="journal article" date="2021" name="PeerJ">
        <title>Extensive microbial diversity within the chicken gut microbiome revealed by metagenomics and culture.</title>
        <authorList>
            <person name="Gilroy R."/>
            <person name="Ravi A."/>
            <person name="Getino M."/>
            <person name="Pursley I."/>
            <person name="Horton D.L."/>
            <person name="Alikhan N.F."/>
            <person name="Baker D."/>
            <person name="Gharbi K."/>
            <person name="Hall N."/>
            <person name="Watson M."/>
            <person name="Adriaenssens E.M."/>
            <person name="Foster-Nyarko E."/>
            <person name="Jarju S."/>
            <person name="Secka A."/>
            <person name="Antonio M."/>
            <person name="Oren A."/>
            <person name="Chaudhuri R.R."/>
            <person name="La Ragione R."/>
            <person name="Hildebrand F."/>
            <person name="Pallen M.J."/>
        </authorList>
    </citation>
    <scope>NUCLEOTIDE SEQUENCE</scope>
    <source>
        <strain evidence="8">ChiSjej2B20-13462</strain>
    </source>
</reference>
<dbReference type="Pfam" id="PF01029">
    <property type="entry name" value="NusB"/>
    <property type="match status" value="1"/>
</dbReference>
<keyword evidence="3 6" id="KW-0694">RNA-binding</keyword>
<accession>A0A9D0Z7T1</accession>
<dbReference type="InterPro" id="IPR035926">
    <property type="entry name" value="NusB-like_sf"/>
</dbReference>
<evidence type="ECO:0000313" key="8">
    <source>
        <dbReference type="EMBL" id="HIQ70435.1"/>
    </source>
</evidence>
<proteinExistence type="inferred from homology"/>
<evidence type="ECO:0000256" key="1">
    <source>
        <dbReference type="ARBA" id="ARBA00005952"/>
    </source>
</evidence>
<dbReference type="AlphaFoldDB" id="A0A9D0Z7T1"/>
<comment type="function">
    <text evidence="6">Involved in transcription antitermination. Required for transcription of ribosomal RNA (rRNA) genes. Binds specifically to the boxA antiterminator sequence of the ribosomal RNA (rrn) operons.</text>
</comment>
<evidence type="ECO:0000256" key="4">
    <source>
        <dbReference type="ARBA" id="ARBA00023015"/>
    </source>
</evidence>
<comment type="caution">
    <text evidence="8">The sequence shown here is derived from an EMBL/GenBank/DDBJ whole genome shotgun (WGS) entry which is preliminary data.</text>
</comment>
<dbReference type="GO" id="GO:0003723">
    <property type="term" value="F:RNA binding"/>
    <property type="evidence" value="ECO:0007669"/>
    <property type="project" value="UniProtKB-UniRule"/>
</dbReference>
<feature type="domain" description="NusB/RsmB/TIM44" evidence="7">
    <location>
        <begin position="5"/>
        <end position="143"/>
    </location>
</feature>
<reference evidence="8" key="1">
    <citation type="submission" date="2020-10" db="EMBL/GenBank/DDBJ databases">
        <authorList>
            <person name="Gilroy R."/>
        </authorList>
    </citation>
    <scope>NUCLEOTIDE SEQUENCE</scope>
    <source>
        <strain evidence="8">ChiSjej2B20-13462</strain>
    </source>
</reference>
<gene>
    <name evidence="6 8" type="primary">nusB</name>
    <name evidence="8" type="ORF">IAA67_08910</name>
</gene>
<evidence type="ECO:0000259" key="7">
    <source>
        <dbReference type="Pfam" id="PF01029"/>
    </source>
</evidence>
<evidence type="ECO:0000256" key="6">
    <source>
        <dbReference type="HAMAP-Rule" id="MF_00073"/>
    </source>
</evidence>
<dbReference type="InterPro" id="IPR006027">
    <property type="entry name" value="NusB_RsmB_TIM44"/>
</dbReference>
<evidence type="ECO:0000313" key="9">
    <source>
        <dbReference type="Proteomes" id="UP000886874"/>
    </source>
</evidence>
<dbReference type="PANTHER" id="PTHR11078:SF3">
    <property type="entry name" value="ANTITERMINATION NUSB DOMAIN-CONTAINING PROTEIN"/>
    <property type="match status" value="1"/>
</dbReference>
<comment type="similarity">
    <text evidence="1 6">Belongs to the NusB family.</text>
</comment>